<proteinExistence type="predicted"/>
<evidence type="ECO:0000313" key="2">
    <source>
        <dbReference type="EMBL" id="WVZ65717.1"/>
    </source>
</evidence>
<feature type="region of interest" description="Disordered" evidence="1">
    <location>
        <begin position="32"/>
        <end position="65"/>
    </location>
</feature>
<sequence length="129" mass="13479">MAVACAGAWGIGGPGGPFTEAELAAADQLVQLSGSAGGDEQAASESESSPRSVNTAAAAWEEKEEGQEKVAGLGLGTELDRRATKRYRLLTELYAATRPVDGADAGDARKRKRRSHGSEAETTMRYGDH</sequence>
<keyword evidence="3" id="KW-1185">Reference proteome</keyword>
<reference evidence="2 3" key="1">
    <citation type="submission" date="2024-02" db="EMBL/GenBank/DDBJ databases">
        <title>High-quality chromosome-scale genome assembly of Pensacola bahiagrass (Paspalum notatum Flugge var. saurae).</title>
        <authorList>
            <person name="Vega J.M."/>
            <person name="Podio M."/>
            <person name="Orjuela J."/>
            <person name="Siena L.A."/>
            <person name="Pessino S.C."/>
            <person name="Combes M.C."/>
            <person name="Mariac C."/>
            <person name="Albertini E."/>
            <person name="Pupilli F."/>
            <person name="Ortiz J.P.A."/>
            <person name="Leblanc O."/>
        </authorList>
    </citation>
    <scope>NUCLEOTIDE SEQUENCE [LARGE SCALE GENOMIC DNA]</scope>
    <source>
        <strain evidence="2">R1</strain>
        <tissue evidence="2">Leaf</tissue>
    </source>
</reference>
<accession>A0AAQ3T5L8</accession>
<dbReference type="PANTHER" id="PTHR35167">
    <property type="entry name" value="OS05G0216466 PROTEIN"/>
    <property type="match status" value="1"/>
</dbReference>
<protein>
    <submittedName>
        <fullName evidence="2">Uncharacterized protein</fullName>
    </submittedName>
</protein>
<name>A0AAQ3T5L8_PASNO</name>
<evidence type="ECO:0000313" key="3">
    <source>
        <dbReference type="Proteomes" id="UP001341281"/>
    </source>
</evidence>
<dbReference type="EMBL" id="CP144747">
    <property type="protein sequence ID" value="WVZ65717.1"/>
    <property type="molecule type" value="Genomic_DNA"/>
</dbReference>
<dbReference type="PANTHER" id="PTHR35167:SF1">
    <property type="entry name" value="OS08G0549900 PROTEIN"/>
    <property type="match status" value="1"/>
</dbReference>
<feature type="compositionally biased region" description="Polar residues" evidence="1">
    <location>
        <begin position="43"/>
        <end position="55"/>
    </location>
</feature>
<organism evidence="2 3">
    <name type="scientific">Paspalum notatum var. saurae</name>
    <dbReference type="NCBI Taxonomy" id="547442"/>
    <lineage>
        <taxon>Eukaryota</taxon>
        <taxon>Viridiplantae</taxon>
        <taxon>Streptophyta</taxon>
        <taxon>Embryophyta</taxon>
        <taxon>Tracheophyta</taxon>
        <taxon>Spermatophyta</taxon>
        <taxon>Magnoliopsida</taxon>
        <taxon>Liliopsida</taxon>
        <taxon>Poales</taxon>
        <taxon>Poaceae</taxon>
        <taxon>PACMAD clade</taxon>
        <taxon>Panicoideae</taxon>
        <taxon>Andropogonodae</taxon>
        <taxon>Paspaleae</taxon>
        <taxon>Paspalinae</taxon>
        <taxon>Paspalum</taxon>
    </lineage>
</organism>
<feature type="region of interest" description="Disordered" evidence="1">
    <location>
        <begin position="98"/>
        <end position="129"/>
    </location>
</feature>
<evidence type="ECO:0000256" key="1">
    <source>
        <dbReference type="SAM" id="MobiDB-lite"/>
    </source>
</evidence>
<dbReference type="AlphaFoldDB" id="A0AAQ3T5L8"/>
<gene>
    <name evidence="2" type="ORF">U9M48_015034</name>
</gene>
<dbReference type="Proteomes" id="UP001341281">
    <property type="component" value="Chromosome 03"/>
</dbReference>